<evidence type="ECO:0000313" key="2">
    <source>
        <dbReference type="EMBL" id="KAK7201587.1"/>
    </source>
</evidence>
<organism evidence="2 3">
    <name type="scientific">Novymonas esmeraldas</name>
    <dbReference type="NCBI Taxonomy" id="1808958"/>
    <lineage>
        <taxon>Eukaryota</taxon>
        <taxon>Discoba</taxon>
        <taxon>Euglenozoa</taxon>
        <taxon>Kinetoplastea</taxon>
        <taxon>Metakinetoplastina</taxon>
        <taxon>Trypanosomatida</taxon>
        <taxon>Trypanosomatidae</taxon>
        <taxon>Novymonas</taxon>
    </lineage>
</organism>
<protein>
    <submittedName>
        <fullName evidence="2">Uncharacterized protein</fullName>
    </submittedName>
</protein>
<gene>
    <name evidence="2" type="ORF">NESM_000223100</name>
</gene>
<proteinExistence type="predicted"/>
<dbReference type="Proteomes" id="UP001430356">
    <property type="component" value="Unassembled WGS sequence"/>
</dbReference>
<evidence type="ECO:0000313" key="3">
    <source>
        <dbReference type="Proteomes" id="UP001430356"/>
    </source>
</evidence>
<reference evidence="2 3" key="1">
    <citation type="journal article" date="2021" name="MBio">
        <title>A New Model Trypanosomatid, Novymonas esmeraldas: Genomic Perception of Its 'Candidatus Pandoraea novymonadis' Endosymbiont.</title>
        <authorList>
            <person name="Zakharova A."/>
            <person name="Saura A."/>
            <person name="Butenko A."/>
            <person name="Podesvova L."/>
            <person name="Warmusova S."/>
            <person name="Kostygov A.Y."/>
            <person name="Nenarokova A."/>
            <person name="Lukes J."/>
            <person name="Opperdoes F.R."/>
            <person name="Yurchenko V."/>
        </authorList>
    </citation>
    <scope>NUCLEOTIDE SEQUENCE [LARGE SCALE GENOMIC DNA]</scope>
    <source>
        <strain evidence="2 3">E262AT.01</strain>
    </source>
</reference>
<feature type="compositionally biased region" description="Basic and acidic residues" evidence="1">
    <location>
        <begin position="1"/>
        <end position="14"/>
    </location>
</feature>
<sequence length="400" mass="42357">MMERSRSDLGRAVERFSAGQRTASTVSEATSVPAQRRHVTHADPSSASGPLASDTVEAALEAFMNSREEGALEFVAGFLQLSSADKEAALAQIEGTDDDGHAAEELCESVPQSEMPVSAHADLRRRLQLHELQTQQAAQAQHRAPGVLHSRAEAPPPASRVHRGARRVSRSAGIGAAAAAAGATDGGAAAPLWTGEIAGDELETVEVGEGTHTGNLVTFFNKGVTEVSTSFDNFVDFDVGRCAPLRGSGAEDPIDAAPQVPVPHTHLTLDEILSVDGVDAEDVSPSRIEGPRVPVTQPTEETLSCADLEPHKRRDSDAWSVASSAESVELPGLEDAQGGVDCQSIPSQPRARLMDVTAQLHDVVEEPDDCVQSFTLDPLFDYDADLFGAAFLSGKKWRCD</sequence>
<comment type="caution">
    <text evidence="2">The sequence shown here is derived from an EMBL/GenBank/DDBJ whole genome shotgun (WGS) entry which is preliminary data.</text>
</comment>
<feature type="region of interest" description="Disordered" evidence="1">
    <location>
        <begin position="1"/>
        <end position="51"/>
    </location>
</feature>
<feature type="compositionally biased region" description="Polar residues" evidence="1">
    <location>
        <begin position="19"/>
        <end position="33"/>
    </location>
</feature>
<name>A0AAW0F4S4_9TRYP</name>
<keyword evidence="3" id="KW-1185">Reference proteome</keyword>
<feature type="region of interest" description="Disordered" evidence="1">
    <location>
        <begin position="281"/>
        <end position="300"/>
    </location>
</feature>
<accession>A0AAW0F4S4</accession>
<dbReference type="AlphaFoldDB" id="A0AAW0F4S4"/>
<dbReference type="EMBL" id="JAECZO010000017">
    <property type="protein sequence ID" value="KAK7201587.1"/>
    <property type="molecule type" value="Genomic_DNA"/>
</dbReference>
<evidence type="ECO:0000256" key="1">
    <source>
        <dbReference type="SAM" id="MobiDB-lite"/>
    </source>
</evidence>